<protein>
    <submittedName>
        <fullName evidence="2">AAA family ATPase</fullName>
    </submittedName>
</protein>
<evidence type="ECO:0000313" key="2">
    <source>
        <dbReference type="EMBL" id="MDE4908613.1"/>
    </source>
</evidence>
<dbReference type="PANTHER" id="PTHR43581:SF2">
    <property type="entry name" value="EXCINUCLEASE ATPASE SUBUNIT"/>
    <property type="match status" value="1"/>
</dbReference>
<dbReference type="RefSeq" id="WP_274925234.1">
    <property type="nucleotide sequence ID" value="NZ_JAKELO010000002.1"/>
</dbReference>
<evidence type="ECO:0000313" key="3">
    <source>
        <dbReference type="Proteomes" id="UP001143747"/>
    </source>
</evidence>
<organism evidence="2 3">
    <name type="scientific">Methanogenium marinum</name>
    <dbReference type="NCBI Taxonomy" id="348610"/>
    <lineage>
        <taxon>Archaea</taxon>
        <taxon>Methanobacteriati</taxon>
        <taxon>Methanobacteriota</taxon>
        <taxon>Stenosarchaea group</taxon>
        <taxon>Methanomicrobia</taxon>
        <taxon>Methanomicrobiales</taxon>
        <taxon>Methanomicrobiaceae</taxon>
        <taxon>Methanogenium</taxon>
    </lineage>
</organism>
<dbReference type="GO" id="GO:0016887">
    <property type="term" value="F:ATP hydrolysis activity"/>
    <property type="evidence" value="ECO:0007669"/>
    <property type="project" value="InterPro"/>
</dbReference>
<dbReference type="InterPro" id="IPR027417">
    <property type="entry name" value="P-loop_NTPase"/>
</dbReference>
<dbReference type="Gene3D" id="3.40.50.300">
    <property type="entry name" value="P-loop containing nucleotide triphosphate hydrolases"/>
    <property type="match status" value="1"/>
</dbReference>
<comment type="caution">
    <text evidence="2">The sequence shown here is derived from an EMBL/GenBank/DDBJ whole genome shotgun (WGS) entry which is preliminary data.</text>
</comment>
<dbReference type="SUPFAM" id="SSF52540">
    <property type="entry name" value="P-loop containing nucleoside triphosphate hydrolases"/>
    <property type="match status" value="1"/>
</dbReference>
<name>A0A9Q4KQD0_9EURY</name>
<sequence>MSLKTLLVTPAGKEKVWDVPGRNPPDAVRARDAFTGRFARRCAQYARIHYPKDWAILSPNFGYLLPDDEVRNYRNDEFGEYSLEFDTIRENADYDGLLGYDSVIFLGNREDYGGYIDVVRQTFTGSWVEVPLEHAASGGEMLGHLVDSLTRGSPLRSNIIHLSRIRVGGLFGQLTHDISLFPEDSLSIITAPNGYGKTTILRILRAVFVGNVDELRTLPFESTELEFIRDDSTELDVRDILLIEKHQRSQFPLRIDISFTYKRGGDEDTRSFVLEDGEYDSDVVSAELAGIIPPVPVKYISAQRLWHDRNHKMGITGDLLASYNRNHERAYELTILAYADDIIRRIQALLADYASIAQELDATYPARFLQALLDGVSTPSATEIETDLIHLQKERESFETLGFLPYTRLDEGDVMISPGRIPDDRGVRTAIYLYIADSREKYQIFGGLKQKIDLLEEIINELFLNIDLTVDIESGFLLKFMGSDPVRPESLSSGEQNQLVMYYDLIFKTDPGTLVLIDEPEISLHVVWQRKFLDTILGIIGITGSDFILATHSPQLIHTHWDKTIDLSGNYPDEG</sequence>
<feature type="domain" description="ATPase AAA-type core" evidence="1">
    <location>
        <begin position="192"/>
        <end position="557"/>
    </location>
</feature>
<reference evidence="2" key="1">
    <citation type="submission" date="2022-01" db="EMBL/GenBank/DDBJ databases">
        <title>Draft genome of Methanogenium marinum DSM 15558.</title>
        <authorList>
            <person name="Chen S.-C."/>
            <person name="You Y.-T."/>
        </authorList>
    </citation>
    <scope>NUCLEOTIDE SEQUENCE</scope>
    <source>
        <strain evidence="2">DSM 15558</strain>
    </source>
</reference>
<dbReference type="InterPro" id="IPR003959">
    <property type="entry name" value="ATPase_AAA_core"/>
</dbReference>
<accession>A0A9Q4KQD0</accession>
<dbReference type="Pfam" id="PF13304">
    <property type="entry name" value="AAA_21"/>
    <property type="match status" value="1"/>
</dbReference>
<gene>
    <name evidence="2" type="ORF">L0665_08345</name>
</gene>
<dbReference type="Proteomes" id="UP001143747">
    <property type="component" value="Unassembled WGS sequence"/>
</dbReference>
<dbReference type="EMBL" id="JAKELO010000002">
    <property type="protein sequence ID" value="MDE4908613.1"/>
    <property type="molecule type" value="Genomic_DNA"/>
</dbReference>
<evidence type="ECO:0000259" key="1">
    <source>
        <dbReference type="Pfam" id="PF13304"/>
    </source>
</evidence>
<dbReference type="InterPro" id="IPR051396">
    <property type="entry name" value="Bact_Antivir_Def_Nuclease"/>
</dbReference>
<dbReference type="PANTHER" id="PTHR43581">
    <property type="entry name" value="ATP/GTP PHOSPHATASE"/>
    <property type="match status" value="1"/>
</dbReference>
<dbReference type="GO" id="GO:0005524">
    <property type="term" value="F:ATP binding"/>
    <property type="evidence" value="ECO:0007669"/>
    <property type="project" value="InterPro"/>
</dbReference>
<keyword evidence="3" id="KW-1185">Reference proteome</keyword>
<dbReference type="AlphaFoldDB" id="A0A9Q4KQD0"/>
<proteinExistence type="predicted"/>